<sequence length="50" mass="5901">MMSTKLTYGKWIRIDQYSSWNISKFGKNNHIPTRKPIIIPELACTLNYMP</sequence>
<name>A0A7J9E7Y8_9ROSI</name>
<evidence type="ECO:0000313" key="2">
    <source>
        <dbReference type="Proteomes" id="UP000593568"/>
    </source>
</evidence>
<dbReference type="AlphaFoldDB" id="A0A7J9E7Y8"/>
<reference evidence="1 2" key="1">
    <citation type="journal article" date="2019" name="Genome Biol. Evol.">
        <title>Insights into the evolution of the New World diploid cottons (Gossypium, subgenus Houzingenia) based on genome sequencing.</title>
        <authorList>
            <person name="Grover C.E."/>
            <person name="Arick M.A. 2nd"/>
            <person name="Thrash A."/>
            <person name="Conover J.L."/>
            <person name="Sanders W.S."/>
            <person name="Peterson D.G."/>
            <person name="Frelichowski J.E."/>
            <person name="Scheffler J.A."/>
            <person name="Scheffler B.E."/>
            <person name="Wendel J.F."/>
        </authorList>
    </citation>
    <scope>NUCLEOTIDE SEQUENCE [LARGE SCALE GENOMIC DNA]</scope>
    <source>
        <strain evidence="1">8</strain>
        <tissue evidence="1">Leaf</tissue>
    </source>
</reference>
<organism evidence="1 2">
    <name type="scientific">Gossypium trilobum</name>
    <dbReference type="NCBI Taxonomy" id="34281"/>
    <lineage>
        <taxon>Eukaryota</taxon>
        <taxon>Viridiplantae</taxon>
        <taxon>Streptophyta</taxon>
        <taxon>Embryophyta</taxon>
        <taxon>Tracheophyta</taxon>
        <taxon>Spermatophyta</taxon>
        <taxon>Magnoliopsida</taxon>
        <taxon>eudicotyledons</taxon>
        <taxon>Gunneridae</taxon>
        <taxon>Pentapetalae</taxon>
        <taxon>rosids</taxon>
        <taxon>malvids</taxon>
        <taxon>Malvales</taxon>
        <taxon>Malvaceae</taxon>
        <taxon>Malvoideae</taxon>
        <taxon>Gossypium</taxon>
    </lineage>
</organism>
<accession>A0A7J9E7Y8</accession>
<dbReference type="EMBL" id="JABEZW010000007">
    <property type="protein sequence ID" value="MBA0769159.1"/>
    <property type="molecule type" value="Genomic_DNA"/>
</dbReference>
<comment type="caution">
    <text evidence="1">The sequence shown here is derived from an EMBL/GenBank/DDBJ whole genome shotgun (WGS) entry which is preliminary data.</text>
</comment>
<evidence type="ECO:0000313" key="1">
    <source>
        <dbReference type="EMBL" id="MBA0769159.1"/>
    </source>
</evidence>
<gene>
    <name evidence="1" type="ORF">Gotri_017922</name>
</gene>
<keyword evidence="2" id="KW-1185">Reference proteome</keyword>
<proteinExistence type="predicted"/>
<protein>
    <submittedName>
        <fullName evidence="1">Uncharacterized protein</fullName>
    </submittedName>
</protein>
<dbReference type="Proteomes" id="UP000593568">
    <property type="component" value="Unassembled WGS sequence"/>
</dbReference>